<feature type="binding site" evidence="14">
    <location>
        <position position="171"/>
    </location>
    <ligand>
        <name>Ca(2+)</name>
        <dbReference type="ChEBI" id="CHEBI:29108"/>
        <label>2</label>
    </ligand>
</feature>
<feature type="disulfide bond" evidence="12">
    <location>
        <begin position="544"/>
        <end position="563"/>
    </location>
</feature>
<evidence type="ECO:0000259" key="17">
    <source>
        <dbReference type="PROSITE" id="PS01180"/>
    </source>
</evidence>
<dbReference type="InterPro" id="IPR000859">
    <property type="entry name" value="CUB_dom"/>
</dbReference>
<feature type="binding site" evidence="14">
    <location>
        <position position="68"/>
    </location>
    <ligand>
        <name>Ca(2+)</name>
        <dbReference type="ChEBI" id="CHEBI:29108"/>
        <label>1</label>
    </ligand>
</feature>
<feature type="signal peptide" evidence="16">
    <location>
        <begin position="1"/>
        <end position="18"/>
    </location>
</feature>
<evidence type="ECO:0000256" key="7">
    <source>
        <dbReference type="ARBA" id="ARBA00022737"/>
    </source>
</evidence>
<dbReference type="Gene3D" id="2.60.120.290">
    <property type="entry name" value="Spermadhesin, CUB domain"/>
    <property type="match status" value="2"/>
</dbReference>
<feature type="binding site" evidence="14">
    <location>
        <position position="76"/>
    </location>
    <ligand>
        <name>Ca(2+)</name>
        <dbReference type="ChEBI" id="CHEBI:29108"/>
        <label>1</label>
    </ligand>
</feature>
<dbReference type="InterPro" id="IPR024175">
    <property type="entry name" value="Pept_S1A_C1r/C1S/mannan-bd"/>
</dbReference>
<feature type="chain" id="PRO_5018616787" evidence="16">
    <location>
        <begin position="19"/>
        <end position="633"/>
    </location>
</feature>
<keyword evidence="2" id="KW-0964">Secreted</keyword>
<dbReference type="InterPro" id="IPR001254">
    <property type="entry name" value="Trypsin_dom"/>
</dbReference>
<dbReference type="PANTHER" id="PTHR24255">
    <property type="entry name" value="COMPLEMENT COMPONENT 1, S SUBCOMPONENT-RELATED"/>
    <property type="match status" value="1"/>
</dbReference>
<dbReference type="AlphaFoldDB" id="A0A3Q2YY42"/>
<keyword evidence="6 16" id="KW-0732">Signal</keyword>
<dbReference type="Pfam" id="PF14670">
    <property type="entry name" value="FXa_inhibition"/>
    <property type="match status" value="1"/>
</dbReference>
<dbReference type="InterPro" id="IPR001881">
    <property type="entry name" value="EGF-like_Ca-bd_dom"/>
</dbReference>
<evidence type="ECO:0000259" key="18">
    <source>
        <dbReference type="PROSITE" id="PS50240"/>
    </source>
</evidence>
<dbReference type="GO" id="GO:0005737">
    <property type="term" value="C:cytoplasm"/>
    <property type="evidence" value="ECO:0007669"/>
    <property type="project" value="Ensembl"/>
</dbReference>
<dbReference type="SUPFAM" id="SSF49854">
    <property type="entry name" value="Spermadhesin, CUB domain"/>
    <property type="match status" value="2"/>
</dbReference>
<dbReference type="GO" id="GO:0007507">
    <property type="term" value="P:heart development"/>
    <property type="evidence" value="ECO:0007669"/>
    <property type="project" value="Ensembl"/>
</dbReference>
<keyword evidence="9" id="KW-0391">Immunity</keyword>
<dbReference type="InterPro" id="IPR033116">
    <property type="entry name" value="TRYPSIN_SER"/>
</dbReference>
<dbReference type="Pfam" id="PF00431">
    <property type="entry name" value="CUB"/>
    <property type="match status" value="2"/>
</dbReference>
<protein>
    <submittedName>
        <fullName evidence="19">MBL associated serine protease 1</fullName>
    </submittedName>
</protein>
<comment type="caution">
    <text evidence="15">Lacks conserved residue(s) required for the propagation of feature annotation.</text>
</comment>
<dbReference type="GeneTree" id="ENSGT00950000183084"/>
<feature type="disulfide bond" evidence="12">
    <location>
        <begin position="574"/>
        <end position="606"/>
    </location>
</feature>
<dbReference type="GO" id="GO:1904888">
    <property type="term" value="P:cranial skeletal system development"/>
    <property type="evidence" value="ECO:0007669"/>
    <property type="project" value="Ensembl"/>
</dbReference>
<keyword evidence="4" id="KW-0768">Sushi</keyword>
<dbReference type="PROSITE" id="PS00135">
    <property type="entry name" value="TRYPSIN_SER"/>
    <property type="match status" value="1"/>
</dbReference>
<feature type="binding site" evidence="14">
    <location>
        <position position="290"/>
    </location>
    <ligand>
        <name>Ca(2+)</name>
        <dbReference type="ChEBI" id="CHEBI:29108"/>
        <label>3</label>
    </ligand>
</feature>
<dbReference type="InterPro" id="IPR009003">
    <property type="entry name" value="Peptidase_S1_PA"/>
</dbReference>
<feature type="binding site" evidence="14">
    <location>
        <position position="167"/>
    </location>
    <ligand>
        <name>Ca(2+)</name>
        <dbReference type="ChEBI" id="CHEBI:29108"/>
        <label>2</label>
    </ligand>
</feature>
<dbReference type="FunFam" id="2.60.120.290:FF:000012">
    <property type="entry name" value="mannan-binding lectin serine protease 1 isoform X1"/>
    <property type="match status" value="1"/>
</dbReference>
<evidence type="ECO:0000256" key="15">
    <source>
        <dbReference type="PROSITE-ProRule" id="PRU00059"/>
    </source>
</evidence>
<keyword evidence="8" id="KW-0378">Hydrolase</keyword>
<dbReference type="InterPro" id="IPR001314">
    <property type="entry name" value="Peptidase_S1A"/>
</dbReference>
<evidence type="ECO:0000256" key="13">
    <source>
        <dbReference type="PIRSR" id="PIRSR001155-3"/>
    </source>
</evidence>
<keyword evidence="5" id="KW-0645">Protease</keyword>
<feature type="modified residue" description="Phosphoserine; by CK2" evidence="13">
    <location>
        <position position="206"/>
    </location>
</feature>
<evidence type="ECO:0000256" key="2">
    <source>
        <dbReference type="ARBA" id="ARBA00022525"/>
    </source>
</evidence>
<feature type="active site" description="Charge relay system" evidence="11">
    <location>
        <position position="578"/>
    </location>
</feature>
<evidence type="ECO:0000256" key="8">
    <source>
        <dbReference type="ARBA" id="ARBA00022801"/>
    </source>
</evidence>
<feature type="binding site" evidence="14">
    <location>
        <position position="129"/>
    </location>
    <ligand>
        <name>Ca(2+)</name>
        <dbReference type="ChEBI" id="CHEBI:29108"/>
        <label>1</label>
    </ligand>
</feature>
<dbReference type="GO" id="GO:0005615">
    <property type="term" value="C:extracellular space"/>
    <property type="evidence" value="ECO:0007669"/>
    <property type="project" value="TreeGrafter"/>
</dbReference>
<evidence type="ECO:0000256" key="14">
    <source>
        <dbReference type="PIRSR" id="PIRSR001155-4"/>
    </source>
</evidence>
<dbReference type="Gene3D" id="2.40.10.10">
    <property type="entry name" value="Trypsin-like serine proteases"/>
    <property type="match status" value="3"/>
</dbReference>
<feature type="binding site" evidence="14">
    <location>
        <position position="131"/>
    </location>
    <ligand>
        <name>Ca(2+)</name>
        <dbReference type="ChEBI" id="CHEBI:29108"/>
        <label>1</label>
    </ligand>
</feature>
<dbReference type="FunFam" id="2.40.10.10:FF:000068">
    <property type="entry name" value="transmembrane protease serine 2"/>
    <property type="match status" value="1"/>
</dbReference>
<feature type="disulfide bond" evidence="12">
    <location>
        <begin position="250"/>
        <end position="268"/>
    </location>
</feature>
<feature type="disulfide bond" evidence="12">
    <location>
        <begin position="176"/>
        <end position="189"/>
    </location>
</feature>
<comment type="PTM">
    <text evidence="13">The iron and 2-oxoglutarate dependent 3-hydroxylation of aspartate and asparagine is (R) stereospecific within EGF domains.</text>
</comment>
<dbReference type="SUPFAM" id="SSF50494">
    <property type="entry name" value="Trypsin-like serine proteases"/>
    <property type="match status" value="1"/>
</dbReference>
<dbReference type="STRING" id="109280.ENSHCOP00000023892"/>
<dbReference type="PRINTS" id="PR00722">
    <property type="entry name" value="CHYMOTRYPSIN"/>
</dbReference>
<evidence type="ECO:0000256" key="11">
    <source>
        <dbReference type="PIRSR" id="PIRSR001155-1"/>
    </source>
</evidence>
<dbReference type="Proteomes" id="UP000264820">
    <property type="component" value="Unplaced"/>
</dbReference>
<reference evidence="19" key="2">
    <citation type="submission" date="2025-09" db="UniProtKB">
        <authorList>
            <consortium name="Ensembl"/>
        </authorList>
    </citation>
    <scope>IDENTIFICATION</scope>
</reference>
<feature type="binding site" evidence="14">
    <location>
        <position position="243"/>
    </location>
    <ligand>
        <name>Ca(2+)</name>
        <dbReference type="ChEBI" id="CHEBI:29108"/>
        <label>3</label>
    </ligand>
</feature>
<feature type="binding site" evidence="14">
    <location>
        <position position="150"/>
    </location>
    <ligand>
        <name>Ca(2+)</name>
        <dbReference type="ChEBI" id="CHEBI:29108"/>
        <label>2</label>
    </ligand>
</feature>
<feature type="binding site" evidence="14">
    <location>
        <position position="147"/>
    </location>
    <ligand>
        <name>Ca(2+)</name>
        <dbReference type="ChEBI" id="CHEBI:29108"/>
        <label>2</label>
    </ligand>
</feature>
<feature type="disulfide bond" evidence="12">
    <location>
        <begin position="161"/>
        <end position="174"/>
    </location>
</feature>
<feature type="active site" description="Charge relay system" evidence="11">
    <location>
        <position position="425"/>
    </location>
</feature>
<dbReference type="Pfam" id="PF00089">
    <property type="entry name" value="Trypsin"/>
    <property type="match status" value="1"/>
</dbReference>
<name>A0A3Q2YY42_HIPCM</name>
<keyword evidence="13" id="KW-0379">Hydroxylation</keyword>
<feature type="disulfide bond" evidence="12">
    <location>
        <begin position="151"/>
        <end position="165"/>
    </location>
</feature>
<feature type="disulfide bond" description="Interchain (between heavy and light chains)" evidence="12">
    <location>
        <begin position="364"/>
        <end position="501"/>
    </location>
</feature>
<evidence type="ECO:0000313" key="19">
    <source>
        <dbReference type="Ensembl" id="ENSHCOP00000023892.1"/>
    </source>
</evidence>
<dbReference type="SMART" id="SM00020">
    <property type="entry name" value="Tryp_SPc"/>
    <property type="match status" value="1"/>
</dbReference>
<evidence type="ECO:0000256" key="3">
    <source>
        <dbReference type="ARBA" id="ARBA00022588"/>
    </source>
</evidence>
<dbReference type="Ensembl" id="ENSHCOT00000026097.1">
    <property type="protein sequence ID" value="ENSHCOP00000023892.1"/>
    <property type="gene ID" value="ENSHCOG00000012815.1"/>
</dbReference>
<evidence type="ECO:0000313" key="20">
    <source>
        <dbReference type="Proteomes" id="UP000264820"/>
    </source>
</evidence>
<dbReference type="InterPro" id="IPR000742">
    <property type="entry name" value="EGF"/>
</dbReference>
<dbReference type="PROSITE" id="PS50240">
    <property type="entry name" value="TRYPSIN_DOM"/>
    <property type="match status" value="1"/>
</dbReference>
<evidence type="ECO:0000256" key="10">
    <source>
        <dbReference type="ARBA" id="ARBA00023157"/>
    </source>
</evidence>
<dbReference type="FunFam" id="2.10.25.10:FF:000059">
    <property type="entry name" value="Mannan-binding lectin serine protease 1"/>
    <property type="match status" value="1"/>
</dbReference>
<feature type="binding site" evidence="14">
    <location>
        <position position="168"/>
    </location>
    <ligand>
        <name>Ca(2+)</name>
        <dbReference type="ChEBI" id="CHEBI:29108"/>
        <label>2</label>
    </ligand>
</feature>
<dbReference type="GO" id="GO:0005509">
    <property type="term" value="F:calcium ion binding"/>
    <property type="evidence" value="ECO:0007669"/>
    <property type="project" value="InterPro"/>
</dbReference>
<keyword evidence="14" id="KW-0479">Metal-binding</keyword>
<dbReference type="SMART" id="SM00042">
    <property type="entry name" value="CUB"/>
    <property type="match status" value="2"/>
</dbReference>
<dbReference type="CDD" id="cd00054">
    <property type="entry name" value="EGF_CA"/>
    <property type="match status" value="1"/>
</dbReference>
<keyword evidence="20" id="KW-1185">Reference proteome</keyword>
<evidence type="ECO:0000256" key="16">
    <source>
        <dbReference type="SAM" id="SignalP"/>
    </source>
</evidence>
<dbReference type="PROSITE" id="PS01186">
    <property type="entry name" value="EGF_2"/>
    <property type="match status" value="1"/>
</dbReference>
<dbReference type="Gene3D" id="2.10.25.10">
    <property type="entry name" value="Laminin"/>
    <property type="match status" value="1"/>
</dbReference>
<dbReference type="SUPFAM" id="SSF57196">
    <property type="entry name" value="EGF/Laminin"/>
    <property type="match status" value="1"/>
</dbReference>
<dbReference type="InterPro" id="IPR035914">
    <property type="entry name" value="Sperma_CUB_dom_sf"/>
</dbReference>
<evidence type="ECO:0000256" key="6">
    <source>
        <dbReference type="ARBA" id="ARBA00022729"/>
    </source>
</evidence>
<organism evidence="19 20">
    <name type="scientific">Hippocampus comes</name>
    <name type="common">Tiger tail seahorse</name>
    <dbReference type="NCBI Taxonomy" id="109280"/>
    <lineage>
        <taxon>Eukaryota</taxon>
        <taxon>Metazoa</taxon>
        <taxon>Chordata</taxon>
        <taxon>Craniata</taxon>
        <taxon>Vertebrata</taxon>
        <taxon>Euteleostomi</taxon>
        <taxon>Actinopterygii</taxon>
        <taxon>Neopterygii</taxon>
        <taxon>Teleostei</taxon>
        <taxon>Neoteleostei</taxon>
        <taxon>Acanthomorphata</taxon>
        <taxon>Syngnathiaria</taxon>
        <taxon>Syngnathiformes</taxon>
        <taxon>Syngnathoidei</taxon>
        <taxon>Syngnathidae</taxon>
        <taxon>Hippocampus</taxon>
    </lineage>
</organism>
<reference evidence="19" key="1">
    <citation type="submission" date="2025-08" db="UniProtKB">
        <authorList>
            <consortium name="Ensembl"/>
        </authorList>
    </citation>
    <scope>IDENTIFICATION</scope>
</reference>
<evidence type="ECO:0000256" key="4">
    <source>
        <dbReference type="ARBA" id="ARBA00022659"/>
    </source>
</evidence>
<dbReference type="PROSITE" id="PS01180">
    <property type="entry name" value="CUB"/>
    <property type="match status" value="2"/>
</dbReference>
<dbReference type="PIRSF" id="PIRSF001155">
    <property type="entry name" value="C1r_C1s_MASP"/>
    <property type="match status" value="1"/>
</dbReference>
<feature type="domain" description="CUB" evidence="17">
    <location>
        <begin position="193"/>
        <end position="305"/>
    </location>
</feature>
<dbReference type="PROSITE" id="PS01187">
    <property type="entry name" value="EGF_CA"/>
    <property type="match status" value="1"/>
</dbReference>
<evidence type="ECO:0000256" key="9">
    <source>
        <dbReference type="ARBA" id="ARBA00022859"/>
    </source>
</evidence>
<evidence type="ECO:0000256" key="12">
    <source>
        <dbReference type="PIRSR" id="PIRSR001155-2"/>
    </source>
</evidence>
<feature type="disulfide bond" evidence="12">
    <location>
        <begin position="340"/>
        <end position="360"/>
    </location>
</feature>
<feature type="binding site" evidence="14">
    <location>
        <position position="253"/>
    </location>
    <ligand>
        <name>Ca(2+)</name>
        <dbReference type="ChEBI" id="CHEBI:29108"/>
        <label>3</label>
    </ligand>
</feature>
<keyword evidence="13" id="KW-0597">Phosphoprotein</keyword>
<evidence type="ECO:0000256" key="5">
    <source>
        <dbReference type="ARBA" id="ARBA00022670"/>
    </source>
</evidence>
<dbReference type="GO" id="GO:0006956">
    <property type="term" value="P:complement activation"/>
    <property type="evidence" value="ECO:0007669"/>
    <property type="project" value="InterPro"/>
</dbReference>
<dbReference type="OMA" id="QHWVAQG"/>
<accession>A0A3Q2YY42</accession>
<dbReference type="InterPro" id="IPR043504">
    <property type="entry name" value="Peptidase_S1_PA_chymotrypsin"/>
</dbReference>
<dbReference type="InterPro" id="IPR018097">
    <property type="entry name" value="EGF_Ca-bd_CS"/>
</dbReference>
<keyword evidence="3" id="KW-0399">Innate immunity</keyword>
<feature type="active site" description="Charge relay system" evidence="11">
    <location>
        <position position="481"/>
    </location>
</feature>
<dbReference type="CDD" id="cd00041">
    <property type="entry name" value="CUB"/>
    <property type="match status" value="2"/>
</dbReference>
<dbReference type="SMART" id="SM00179">
    <property type="entry name" value="EGF_CA"/>
    <property type="match status" value="1"/>
</dbReference>
<feature type="disulfide bond" evidence="12 15">
    <location>
        <begin position="193"/>
        <end position="220"/>
    </location>
</feature>
<sequence>MNWLVYLCACLLLGLAEAEHVVSLTQPFGSFQSPNFPATYPDNMHHRWDIRVPDGFRVRLDFSHFDLEPSDMCQCDYIRVEAGGGASDVGGSSIMGVFCGGKSQDPDSAPGPEPLGASGNIVSVVFSSDFSNQQNFSGFQAHYSAVDMDECVEGVDENDACDHLCHNYVGGFYCSCRLGYLLHPDKRTCTVECSGLVFSERVGSLSSPNFPSPYPKRTECSYVIQVSPGLKLRLHFGDPFDVEDHPQTLCPYDFIKIRAASKEFGPFCGGKSPGVIQTDSNIVAILFHSDHSGENVGWRMTYTSEGGSHACAESSCANQATSLLPLSQSQHYSLLVCLTCVTGEYGCSPDVPRGAELTPCVPSCGRPSRPLAVQVKRIVGGRVAEPGNFPWQVLLSVEDSSRVPSERWFGSGALLSDMWILTAAHVVRSRRRGTHVVPVAPDHIKVLVGTVDVRDKRASAVLTVSRVLVHPDFCPSDFNNDIALLKLSTRAELNRVVRPVCLPDASAPPPHTLGMVAGWGVSHPDMTSDLLQFVRLPVVPQDECRASYAARAGSYNVSDNMFCAGFYEGGRDTCLGDSGGAFVAQDPVSRQWVVFGLVSWAGPEECGSRRVYGVYTRVNKYLKWIQQHLVVVP</sequence>
<dbReference type="SMART" id="SM00181">
    <property type="entry name" value="EGF"/>
    <property type="match status" value="1"/>
</dbReference>
<dbReference type="FunFam" id="2.60.120.290:FF:000006">
    <property type="entry name" value="Mannan-binding lectin serine protease 1"/>
    <property type="match status" value="1"/>
</dbReference>
<keyword evidence="10 12" id="KW-1015">Disulfide bond</keyword>
<proteinExistence type="predicted"/>
<dbReference type="CDD" id="cd00190">
    <property type="entry name" value="Tryp_SPc"/>
    <property type="match status" value="1"/>
</dbReference>
<evidence type="ECO:0000256" key="1">
    <source>
        <dbReference type="ARBA" id="ARBA00004613"/>
    </source>
</evidence>
<dbReference type="GO" id="GO:0045087">
    <property type="term" value="P:innate immune response"/>
    <property type="evidence" value="ECO:0007669"/>
    <property type="project" value="UniProtKB-KW"/>
</dbReference>
<comment type="subcellular location">
    <subcellularLocation>
        <location evidence="1">Secreted</location>
    </subcellularLocation>
</comment>
<feature type="modified residue" description="(3R)-3-hydroxyasparagine" evidence="13">
    <location>
        <position position="167"/>
    </location>
</feature>
<feature type="domain" description="Peptidase S1" evidence="18">
    <location>
        <begin position="378"/>
        <end position="630"/>
    </location>
</feature>
<dbReference type="GO" id="GO:0001755">
    <property type="term" value="P:neural crest cell migration"/>
    <property type="evidence" value="ECO:0007669"/>
    <property type="project" value="Ensembl"/>
</dbReference>
<keyword evidence="14" id="KW-0106">Calcium</keyword>
<keyword evidence="7" id="KW-0677">Repeat</keyword>
<feature type="disulfide bond" evidence="12">
    <location>
        <begin position="73"/>
        <end position="99"/>
    </location>
</feature>
<feature type="domain" description="CUB" evidence="17">
    <location>
        <begin position="8"/>
        <end position="146"/>
    </location>
</feature>
<dbReference type="PANTHER" id="PTHR24255:SF38">
    <property type="entry name" value="MANNAN-BINDING LECTIN SERINE PROTEASE 1-LIKE"/>
    <property type="match status" value="1"/>
</dbReference>
<dbReference type="FunFam" id="2.40.10.10:FF:000062">
    <property type="entry name" value="mannan-binding lectin serine protease 1 isoform X1"/>
    <property type="match status" value="1"/>
</dbReference>
<dbReference type="GO" id="GO:0006508">
    <property type="term" value="P:proteolysis"/>
    <property type="evidence" value="ECO:0007669"/>
    <property type="project" value="UniProtKB-KW"/>
</dbReference>
<feature type="binding site" evidence="14">
    <location>
        <position position="292"/>
    </location>
    <ligand>
        <name>Ca(2+)</name>
        <dbReference type="ChEBI" id="CHEBI:29108"/>
        <label>3</label>
    </ligand>
</feature>
<dbReference type="GO" id="GO:0004252">
    <property type="term" value="F:serine-type endopeptidase activity"/>
    <property type="evidence" value="ECO:0007669"/>
    <property type="project" value="InterPro"/>
</dbReference>